<protein>
    <submittedName>
        <fullName evidence="2">Uncharacterized protein</fullName>
    </submittedName>
</protein>
<feature type="compositionally biased region" description="Basic and acidic residues" evidence="1">
    <location>
        <begin position="107"/>
        <end position="119"/>
    </location>
</feature>
<gene>
    <name evidence="2" type="ORF">BKA05_003748</name>
</gene>
<comment type="caution">
    <text evidence="2">The sequence shown here is derived from an EMBL/GenBank/DDBJ whole genome shotgun (WGS) entry which is preliminary data.</text>
</comment>
<dbReference type="Proteomes" id="UP000537326">
    <property type="component" value="Unassembled WGS sequence"/>
</dbReference>
<keyword evidence="3" id="KW-1185">Reference proteome</keyword>
<proteinExistence type="predicted"/>
<dbReference type="EMBL" id="JACBZI010000001">
    <property type="protein sequence ID" value="NYI12233.1"/>
    <property type="molecule type" value="Genomic_DNA"/>
</dbReference>
<accession>A0A7Z0C4H9</accession>
<reference evidence="2 3" key="1">
    <citation type="submission" date="2020-07" db="EMBL/GenBank/DDBJ databases">
        <title>Sequencing the genomes of 1000 actinobacteria strains.</title>
        <authorList>
            <person name="Klenk H.-P."/>
        </authorList>
    </citation>
    <scope>NUCLEOTIDE SEQUENCE [LARGE SCALE GENOMIC DNA]</scope>
    <source>
        <strain evidence="2 3">DSM 18248</strain>
    </source>
</reference>
<dbReference type="AlphaFoldDB" id="A0A7Z0C4H9"/>
<evidence type="ECO:0000313" key="3">
    <source>
        <dbReference type="Proteomes" id="UP000537326"/>
    </source>
</evidence>
<dbReference type="RefSeq" id="WP_179532807.1">
    <property type="nucleotide sequence ID" value="NZ_BAAAPP010000001.1"/>
</dbReference>
<name>A0A7Z0C4H9_9ACTN</name>
<organism evidence="2 3">
    <name type="scientific">Nocardioides marinus</name>
    <dbReference type="NCBI Taxonomy" id="374514"/>
    <lineage>
        <taxon>Bacteria</taxon>
        <taxon>Bacillati</taxon>
        <taxon>Actinomycetota</taxon>
        <taxon>Actinomycetes</taxon>
        <taxon>Propionibacteriales</taxon>
        <taxon>Nocardioidaceae</taxon>
        <taxon>Nocardioides</taxon>
    </lineage>
</organism>
<evidence type="ECO:0000256" key="1">
    <source>
        <dbReference type="SAM" id="MobiDB-lite"/>
    </source>
</evidence>
<feature type="region of interest" description="Disordered" evidence="1">
    <location>
        <begin position="107"/>
        <end position="126"/>
    </location>
</feature>
<evidence type="ECO:0000313" key="2">
    <source>
        <dbReference type="EMBL" id="NYI12233.1"/>
    </source>
</evidence>
<sequence>MDLVDVPASTRVLDQHEHLDVPHRLIAAPRPLEVGQVVVLRDLDGRHRWAAVDRLRFTETDTIYEMQLGHPMPLERAVEVGAYESRRMSRPFVRVPDVHRMLDGMREQRARARAEETARRSRVRPA</sequence>